<dbReference type="VEuPathDB" id="FungiDB:sscle_05g047200"/>
<name>A0A1D9Q4S5_SCLS1</name>
<proteinExistence type="predicted"/>
<feature type="chain" id="PRO_5010516756" description="SMP-30/Gluconolactonase/LRE-like region domain-containing protein" evidence="1">
    <location>
        <begin position="22"/>
        <end position="332"/>
    </location>
</feature>
<dbReference type="Gene3D" id="2.120.10.30">
    <property type="entry name" value="TolB, C-terminal domain"/>
    <property type="match status" value="1"/>
</dbReference>
<dbReference type="RefSeq" id="XP_001592872.1">
    <property type="nucleotide sequence ID" value="XM_001592822.1"/>
</dbReference>
<dbReference type="InterPro" id="IPR011042">
    <property type="entry name" value="6-blade_b-propeller_TolB-like"/>
</dbReference>
<dbReference type="OMA" id="NFTWIEN"/>
<feature type="signal peptide" evidence="1">
    <location>
        <begin position="1"/>
        <end position="21"/>
    </location>
</feature>
<gene>
    <name evidence="2" type="ORF">sscle_05g047200</name>
</gene>
<dbReference type="SUPFAM" id="SSF63829">
    <property type="entry name" value="Calcium-dependent phosphotriesterase"/>
    <property type="match status" value="1"/>
</dbReference>
<dbReference type="PANTHER" id="PTHR42060">
    <property type="entry name" value="NHL REPEAT-CONTAINING PROTEIN-RELATED"/>
    <property type="match status" value="1"/>
</dbReference>
<sequence length="332" mass="34567">MLQKTILSAISWLTIAPLSSGSPTGLNMRTAVPTAQSVKTMYQFPNGTWLENLAVRENGGVLLSEFDSPNLLYVNPFALNPNHATIHTFSAPATGIVGIAELGSDIFYVGTIGYSFSTFSAASESGQLWKVDMTNYPTSAPVTHIADIKSSGQLNGVTALPGTTKILLADYTKGVIWRVDVDSGAVDIAANDTALAASGVNGIHAPGNGYLYFTNTGAGSYGRFAIDSTGTQTGAAKILFQNSEVAPDDFALYTTESDTAAVLMDGTGNRIVYTSGTSDSYSVIVDLDGPTAAAFGRRSGDTNTLYISSTGGDLDYAANPVPVGGALTRIIL</sequence>
<dbReference type="PANTHER" id="PTHR42060:SF1">
    <property type="entry name" value="NHL REPEAT-CONTAINING PROTEIN"/>
    <property type="match status" value="1"/>
</dbReference>
<protein>
    <recommendedName>
        <fullName evidence="4">SMP-30/Gluconolactonase/LRE-like region domain-containing protein</fullName>
    </recommendedName>
</protein>
<dbReference type="AlphaFoldDB" id="A0A1D9Q4S5"/>
<dbReference type="OrthoDB" id="9977941at2759"/>
<evidence type="ECO:0000313" key="2">
    <source>
        <dbReference type="EMBL" id="APA09950.1"/>
    </source>
</evidence>
<reference evidence="3" key="1">
    <citation type="journal article" date="2017" name="Genome Biol. Evol.">
        <title>The complete genome sequence of the phytopathogenic fungus Sclerotinia sclerotiorum reveals insights into the genome architecture of broad host range pathogens.</title>
        <authorList>
            <person name="Derbyshire M."/>
            <person name="Denton-Giles M."/>
            <person name="Hegedus D."/>
            <person name="Seifbarghy S."/>
            <person name="Rollins J."/>
            <person name="van Kan J."/>
            <person name="Seidl M.F."/>
            <person name="Faino L."/>
            <person name="Mbengue M."/>
            <person name="Navaud O."/>
            <person name="Raffaele S."/>
            <person name="Hammond-Kosack K."/>
            <person name="Heard S."/>
            <person name="Oliver R."/>
        </authorList>
    </citation>
    <scope>NUCLEOTIDE SEQUENCE [LARGE SCALE GENOMIC DNA]</scope>
    <source>
        <strain evidence="3">ATCC 18683 / 1980 / Ss-1</strain>
    </source>
</reference>
<evidence type="ECO:0000313" key="3">
    <source>
        <dbReference type="Proteomes" id="UP000177798"/>
    </source>
</evidence>
<keyword evidence="1" id="KW-0732">Signal</keyword>
<dbReference type="Proteomes" id="UP000177798">
    <property type="component" value="Chromosome 5"/>
</dbReference>
<evidence type="ECO:0008006" key="4">
    <source>
        <dbReference type="Google" id="ProtNLM"/>
    </source>
</evidence>
<dbReference type="EMBL" id="CP017818">
    <property type="protein sequence ID" value="APA09950.1"/>
    <property type="molecule type" value="Genomic_DNA"/>
</dbReference>
<organism evidence="2 3">
    <name type="scientific">Sclerotinia sclerotiorum (strain ATCC 18683 / 1980 / Ss-1)</name>
    <name type="common">White mold</name>
    <name type="synonym">Whetzelinia sclerotiorum</name>
    <dbReference type="NCBI Taxonomy" id="665079"/>
    <lineage>
        <taxon>Eukaryota</taxon>
        <taxon>Fungi</taxon>
        <taxon>Dikarya</taxon>
        <taxon>Ascomycota</taxon>
        <taxon>Pezizomycotina</taxon>
        <taxon>Leotiomycetes</taxon>
        <taxon>Helotiales</taxon>
        <taxon>Sclerotiniaceae</taxon>
        <taxon>Sclerotinia</taxon>
    </lineage>
</organism>
<evidence type="ECO:0000256" key="1">
    <source>
        <dbReference type="SAM" id="SignalP"/>
    </source>
</evidence>
<accession>A0A1D9Q4S5</accession>
<dbReference type="InterPro" id="IPR052998">
    <property type="entry name" value="Hetero-Diels-Alderase-like"/>
</dbReference>
<dbReference type="KEGG" id="ssl:SS1G_05794"/>